<dbReference type="SUPFAM" id="SSF48498">
    <property type="entry name" value="Tetracyclin repressor-like, C-terminal domain"/>
    <property type="match status" value="1"/>
</dbReference>
<dbReference type="Gene3D" id="1.10.357.10">
    <property type="entry name" value="Tetracycline Repressor, domain 2"/>
    <property type="match status" value="1"/>
</dbReference>
<sequence length="227" mass="25328">MCSVYTLCWCYVRGVNMPLKQTENLNQKSNYHHGNVREELLNAGLVHLENNDVESLSFREMARQIGVSANAVYRHFESKDSFLAALAAKGFQLLQEEQNQAIKNADSQIQALKIFGLTYIDFAKNHRNLFALMFNPDLQKNEISELKEAADSTYARLQSLTASILGVSKDDTQVEVLAMLCCSLVHGLSHLLLEGRLAESEEKANNLVLLIMNYATGLLASSAEKNS</sequence>
<keyword evidence="1" id="KW-0805">Transcription regulation</keyword>
<evidence type="ECO:0000313" key="6">
    <source>
        <dbReference type="EMBL" id="EOQ74156.1"/>
    </source>
</evidence>
<proteinExistence type="predicted"/>
<dbReference type="Proteomes" id="UP000013986">
    <property type="component" value="Unassembled WGS sequence"/>
</dbReference>
<reference evidence="6 7" key="1">
    <citation type="submission" date="2013-02" db="EMBL/GenBank/DDBJ databases">
        <title>The Genome Sequence of Acinetobacter pittii ANC 4052.</title>
        <authorList>
            <consortium name="The Broad Institute Genome Sequencing Platform"/>
            <consortium name="The Broad Institute Genome Sequencing Center for Infectious Disease"/>
            <person name="Cerqueira G."/>
            <person name="Feldgarden M."/>
            <person name="Courvalin P."/>
            <person name="Perichon B."/>
            <person name="Grillot-Courvalin C."/>
            <person name="Clermont D."/>
            <person name="Rocha E."/>
            <person name="Yoon E.-J."/>
            <person name="Nemec A."/>
            <person name="Walker B."/>
            <person name="Young S.K."/>
            <person name="Zeng Q."/>
            <person name="Gargeya S."/>
            <person name="Fitzgerald M."/>
            <person name="Haas B."/>
            <person name="Abouelleil A."/>
            <person name="Alvarado L."/>
            <person name="Arachchi H.M."/>
            <person name="Berlin A.M."/>
            <person name="Chapman S.B."/>
            <person name="Dewar J."/>
            <person name="Goldberg J."/>
            <person name="Griggs A."/>
            <person name="Gujja S."/>
            <person name="Hansen M."/>
            <person name="Howarth C."/>
            <person name="Imamovic A."/>
            <person name="Larimer J."/>
            <person name="McCowan C."/>
            <person name="Murphy C."/>
            <person name="Neiman D."/>
            <person name="Pearson M."/>
            <person name="Priest M."/>
            <person name="Roberts A."/>
            <person name="Saif S."/>
            <person name="Shea T."/>
            <person name="Sisk P."/>
            <person name="Sykes S."/>
            <person name="Wortman J."/>
            <person name="Nusbaum C."/>
            <person name="Birren B."/>
        </authorList>
    </citation>
    <scope>NUCLEOTIDE SEQUENCE [LARGE SCALE GENOMIC DNA]</scope>
    <source>
        <strain evidence="6 7">ANC 4052</strain>
    </source>
</reference>
<evidence type="ECO:0000259" key="5">
    <source>
        <dbReference type="PROSITE" id="PS50977"/>
    </source>
</evidence>
<keyword evidence="3" id="KW-0804">Transcription</keyword>
<dbReference type="PROSITE" id="PS50977">
    <property type="entry name" value="HTH_TETR_2"/>
    <property type="match status" value="1"/>
</dbReference>
<feature type="domain" description="HTH tetR-type" evidence="5">
    <location>
        <begin position="34"/>
        <end position="94"/>
    </location>
</feature>
<name>R8YYH1_9GAMM</name>
<keyword evidence="2 4" id="KW-0238">DNA-binding</keyword>
<dbReference type="InterPro" id="IPR050624">
    <property type="entry name" value="HTH-type_Tx_Regulator"/>
</dbReference>
<accession>R8YYH1</accession>
<dbReference type="AlphaFoldDB" id="R8YYH1"/>
<dbReference type="PANTHER" id="PTHR43479:SF11">
    <property type="entry name" value="ACREF_ENVCD OPERON REPRESSOR-RELATED"/>
    <property type="match status" value="1"/>
</dbReference>
<dbReference type="InterPro" id="IPR025996">
    <property type="entry name" value="MT1864/Rv1816-like_C"/>
</dbReference>
<dbReference type="PANTHER" id="PTHR43479">
    <property type="entry name" value="ACREF/ENVCD OPERON REPRESSOR-RELATED"/>
    <property type="match status" value="1"/>
</dbReference>
<evidence type="ECO:0000256" key="2">
    <source>
        <dbReference type="ARBA" id="ARBA00023125"/>
    </source>
</evidence>
<organism evidence="6 7">
    <name type="scientific">Acinetobacter lactucae</name>
    <dbReference type="NCBI Taxonomy" id="1785128"/>
    <lineage>
        <taxon>Bacteria</taxon>
        <taxon>Pseudomonadati</taxon>
        <taxon>Pseudomonadota</taxon>
        <taxon>Gammaproteobacteria</taxon>
        <taxon>Moraxellales</taxon>
        <taxon>Moraxellaceae</taxon>
        <taxon>Acinetobacter</taxon>
        <taxon>Acinetobacter calcoaceticus/baumannii complex</taxon>
    </lineage>
</organism>
<dbReference type="SUPFAM" id="SSF46689">
    <property type="entry name" value="Homeodomain-like"/>
    <property type="match status" value="1"/>
</dbReference>
<dbReference type="EMBL" id="APQO01000005">
    <property type="protein sequence ID" value="EOQ74156.1"/>
    <property type="molecule type" value="Genomic_DNA"/>
</dbReference>
<comment type="caution">
    <text evidence="6">The sequence shown here is derived from an EMBL/GenBank/DDBJ whole genome shotgun (WGS) entry which is preliminary data.</text>
</comment>
<evidence type="ECO:0000256" key="3">
    <source>
        <dbReference type="ARBA" id="ARBA00023163"/>
    </source>
</evidence>
<gene>
    <name evidence="6" type="ORF">F929_02174</name>
</gene>
<dbReference type="Pfam" id="PF13305">
    <property type="entry name" value="TetR_C_33"/>
    <property type="match status" value="1"/>
</dbReference>
<dbReference type="HOGENOM" id="CLU_069356_40_0_6"/>
<evidence type="ECO:0000313" key="7">
    <source>
        <dbReference type="Proteomes" id="UP000013986"/>
    </source>
</evidence>
<dbReference type="InterPro" id="IPR009057">
    <property type="entry name" value="Homeodomain-like_sf"/>
</dbReference>
<evidence type="ECO:0000256" key="1">
    <source>
        <dbReference type="ARBA" id="ARBA00023015"/>
    </source>
</evidence>
<dbReference type="GO" id="GO:0003677">
    <property type="term" value="F:DNA binding"/>
    <property type="evidence" value="ECO:0007669"/>
    <property type="project" value="UniProtKB-UniRule"/>
</dbReference>
<protein>
    <recommendedName>
        <fullName evidence="5">HTH tetR-type domain-containing protein</fullName>
    </recommendedName>
</protein>
<dbReference type="PATRIC" id="fig|1217689.3.peg.2136"/>
<dbReference type="InterPro" id="IPR001647">
    <property type="entry name" value="HTH_TetR"/>
</dbReference>
<dbReference type="Pfam" id="PF00440">
    <property type="entry name" value="TetR_N"/>
    <property type="match status" value="1"/>
</dbReference>
<evidence type="ECO:0000256" key="4">
    <source>
        <dbReference type="PROSITE-ProRule" id="PRU00335"/>
    </source>
</evidence>
<dbReference type="InterPro" id="IPR036271">
    <property type="entry name" value="Tet_transcr_reg_TetR-rel_C_sf"/>
</dbReference>
<feature type="DNA-binding region" description="H-T-H motif" evidence="4">
    <location>
        <begin position="57"/>
        <end position="76"/>
    </location>
</feature>